<dbReference type="SMART" id="SM01244">
    <property type="entry name" value="IRS"/>
    <property type="match status" value="1"/>
</dbReference>
<dbReference type="STRING" id="7232.A0A484BAE7"/>
<dbReference type="CDD" id="cd01204">
    <property type="entry name" value="PTB_IRS"/>
    <property type="match status" value="1"/>
</dbReference>
<dbReference type="InterPro" id="IPR001206">
    <property type="entry name" value="Diacylglycerol_kinase_cat_dom"/>
</dbReference>
<dbReference type="Pfam" id="PF02174">
    <property type="entry name" value="IRS"/>
    <property type="match status" value="1"/>
</dbReference>
<evidence type="ECO:0000256" key="2">
    <source>
        <dbReference type="ARBA" id="ARBA00022737"/>
    </source>
</evidence>
<sequence length="479" mass="53694">MNTLKLIRNNWKKSLFLSCVVGYGASTIKSKLDIKLYMNKLSNEVLHSNQATNVLPKNVLVIMNPIAKKKKAENLFKKYCEPLLHLAGFSVEILRTSHIGHAKTYVEEMNTLPDVIVVAGGDGTKSEVVTGLLRRQGEICPISLLPLGREKTSGFNFFNFGSELEFVKSLYHVWQVVVQQKGISVSVGMTGNYHCCLTSKSLTFECFGNEVDRIYKVEILLNTIRRCGHASPQNIFFMELGRQSVLGAGELWMETEDAAVAKHMHDKILSAMSAKTESNMNLLNVEKGVSDLSSEPMRKRSSSANEASKPINVLQKRQNPIETRSSFSPQYNSYGRERCDSLPTRSRTLSECSNHTYVALKNAQRCNTISGTRSYLIQRNIDSPISYSMKCSESEGSSISIDDAYDKSVHDAYRINSITSKAMIPEENIDDDFLDSNKVSRITGLNNLLNVVDRDSKMDFTDHMSQILIHDGDIDNHHL</sequence>
<evidence type="ECO:0000313" key="8">
    <source>
        <dbReference type="Proteomes" id="UP000295192"/>
    </source>
</evidence>
<keyword evidence="1" id="KW-0597">Phosphoprotein</keyword>
<dbReference type="PROSITE" id="PS51064">
    <property type="entry name" value="IRS_PTB"/>
    <property type="match status" value="1"/>
</dbReference>
<keyword evidence="2" id="KW-0677">Repeat</keyword>
<dbReference type="GO" id="GO:0008286">
    <property type="term" value="P:insulin receptor signaling pathway"/>
    <property type="evidence" value="ECO:0007669"/>
    <property type="project" value="InterPro"/>
</dbReference>
<evidence type="ECO:0000313" key="7">
    <source>
        <dbReference type="EMBL" id="TDG45659.1"/>
    </source>
</evidence>
<keyword evidence="3" id="KW-0221">Differentiation</keyword>
<accession>A0A484BAE7</accession>
<gene>
    <name evidence="7" type="ORF">AWZ03_007934</name>
</gene>
<dbReference type="FunFam" id="2.30.29.30:FF:000457">
    <property type="entry name" value="Insulin receptor substrate 1"/>
    <property type="match status" value="1"/>
</dbReference>
<comment type="caution">
    <text evidence="7">The sequence shown here is derived from an EMBL/GenBank/DDBJ whole genome shotgun (WGS) entry which is preliminary data.</text>
</comment>
<evidence type="ECO:0000256" key="3">
    <source>
        <dbReference type="ARBA" id="ARBA00022782"/>
    </source>
</evidence>
<feature type="region of interest" description="Disordered" evidence="4">
    <location>
        <begin position="289"/>
        <end position="334"/>
    </location>
</feature>
<dbReference type="GO" id="GO:0030154">
    <property type="term" value="P:cell differentiation"/>
    <property type="evidence" value="ECO:0007669"/>
    <property type="project" value="UniProtKB-KW"/>
</dbReference>
<dbReference type="InterPro" id="IPR017438">
    <property type="entry name" value="ATP-NAD_kinase_N"/>
</dbReference>
<evidence type="ECO:0000256" key="1">
    <source>
        <dbReference type="ARBA" id="ARBA00022553"/>
    </source>
</evidence>
<evidence type="ECO:0000259" key="6">
    <source>
        <dbReference type="PROSITE" id="PS51064"/>
    </source>
</evidence>
<organism evidence="7 8">
    <name type="scientific">Drosophila navojoa</name>
    <name type="common">Fruit fly</name>
    <dbReference type="NCBI Taxonomy" id="7232"/>
    <lineage>
        <taxon>Eukaryota</taxon>
        <taxon>Metazoa</taxon>
        <taxon>Ecdysozoa</taxon>
        <taxon>Arthropoda</taxon>
        <taxon>Hexapoda</taxon>
        <taxon>Insecta</taxon>
        <taxon>Pterygota</taxon>
        <taxon>Neoptera</taxon>
        <taxon>Endopterygota</taxon>
        <taxon>Diptera</taxon>
        <taxon>Brachycera</taxon>
        <taxon>Muscomorpha</taxon>
        <taxon>Ephydroidea</taxon>
        <taxon>Drosophilidae</taxon>
        <taxon>Drosophila</taxon>
    </lineage>
</organism>
<dbReference type="PANTHER" id="PTHR10614:SF13">
    <property type="entry name" value="INSULIN RECEPTOR SUBSTRATE 1"/>
    <property type="match status" value="1"/>
</dbReference>
<dbReference type="SUPFAM" id="SSF50729">
    <property type="entry name" value="PH domain-like"/>
    <property type="match status" value="1"/>
</dbReference>
<dbReference type="PROSITE" id="PS50146">
    <property type="entry name" value="DAGK"/>
    <property type="match status" value="1"/>
</dbReference>
<evidence type="ECO:0000259" key="5">
    <source>
        <dbReference type="PROSITE" id="PS50146"/>
    </source>
</evidence>
<proteinExistence type="predicted"/>
<dbReference type="PRINTS" id="PR00628">
    <property type="entry name" value="INSULINRSI"/>
</dbReference>
<protein>
    <recommendedName>
        <fullName evidence="9">DAGKc domain-containing protein</fullName>
    </recommendedName>
</protein>
<dbReference type="InterPro" id="IPR039011">
    <property type="entry name" value="IRS"/>
</dbReference>
<dbReference type="GO" id="GO:0005886">
    <property type="term" value="C:plasma membrane"/>
    <property type="evidence" value="ECO:0007669"/>
    <property type="project" value="TreeGrafter"/>
</dbReference>
<name>A0A484BAE7_DRONA</name>
<dbReference type="InterPro" id="IPR011993">
    <property type="entry name" value="PH-like_dom_sf"/>
</dbReference>
<dbReference type="SUPFAM" id="SSF111331">
    <property type="entry name" value="NAD kinase/diacylglycerol kinase-like"/>
    <property type="match status" value="1"/>
</dbReference>
<dbReference type="SMART" id="SM00310">
    <property type="entry name" value="PTBI"/>
    <property type="match status" value="1"/>
</dbReference>
<dbReference type="Gene3D" id="3.40.50.10330">
    <property type="entry name" value="Probable inorganic polyphosphate/atp-NAD kinase, domain 1"/>
    <property type="match status" value="1"/>
</dbReference>
<dbReference type="GO" id="GO:0005158">
    <property type="term" value="F:insulin receptor binding"/>
    <property type="evidence" value="ECO:0007669"/>
    <property type="project" value="InterPro"/>
</dbReference>
<evidence type="ECO:0000256" key="4">
    <source>
        <dbReference type="SAM" id="MobiDB-lite"/>
    </source>
</evidence>
<feature type="domain" description="DAGKc" evidence="5">
    <location>
        <begin position="54"/>
        <end position="148"/>
    </location>
</feature>
<keyword evidence="8" id="KW-1185">Reference proteome</keyword>
<dbReference type="EMBL" id="LSRL02000073">
    <property type="protein sequence ID" value="TDG45659.1"/>
    <property type="molecule type" value="Genomic_DNA"/>
</dbReference>
<dbReference type="OrthoDB" id="946068at2759"/>
<dbReference type="Gene3D" id="2.30.29.30">
    <property type="entry name" value="Pleckstrin-homology domain (PH domain)/Phosphotyrosine-binding domain (PTB)"/>
    <property type="match status" value="1"/>
</dbReference>
<dbReference type="InterPro" id="IPR016064">
    <property type="entry name" value="NAD/diacylglycerol_kinase_sf"/>
</dbReference>
<dbReference type="GO" id="GO:0043548">
    <property type="term" value="F:phosphatidylinositol 3-kinase binding"/>
    <property type="evidence" value="ECO:0007669"/>
    <property type="project" value="TreeGrafter"/>
</dbReference>
<reference evidence="7 8" key="1">
    <citation type="journal article" date="2019" name="J. Hered.">
        <title>An Improved Genome Assembly for Drosophila navojoa, the Basal Species in the mojavensis Cluster.</title>
        <authorList>
            <person name="Vanderlinde T."/>
            <person name="Dupim E.G."/>
            <person name="Nazario-Yepiz N.O."/>
            <person name="Carvalho A.B."/>
        </authorList>
    </citation>
    <scope>NUCLEOTIDE SEQUENCE [LARGE SCALE GENOMIC DNA]</scope>
    <source>
        <strain evidence="7">Navoj_Jal97</strain>
        <tissue evidence="7">Whole organism</tissue>
    </source>
</reference>
<dbReference type="AlphaFoldDB" id="A0A484BAE7"/>
<dbReference type="PANTHER" id="PTHR10614">
    <property type="entry name" value="INSULIN RECEPTOR SUBSTRATE"/>
    <property type="match status" value="1"/>
</dbReference>
<dbReference type="InterPro" id="IPR002404">
    <property type="entry name" value="IRS_PTB"/>
</dbReference>
<dbReference type="GO" id="GO:0016301">
    <property type="term" value="F:kinase activity"/>
    <property type="evidence" value="ECO:0007669"/>
    <property type="project" value="InterPro"/>
</dbReference>
<feature type="domain" description="IRS-type PTB" evidence="6">
    <location>
        <begin position="170"/>
        <end position="279"/>
    </location>
</feature>
<feature type="compositionally biased region" description="Polar residues" evidence="4">
    <location>
        <begin position="315"/>
        <end position="333"/>
    </location>
</feature>
<dbReference type="Proteomes" id="UP000295192">
    <property type="component" value="Unassembled WGS sequence"/>
</dbReference>
<dbReference type="Pfam" id="PF00781">
    <property type="entry name" value="DAGK_cat"/>
    <property type="match status" value="1"/>
</dbReference>
<dbReference type="GO" id="GO:0005829">
    <property type="term" value="C:cytosol"/>
    <property type="evidence" value="ECO:0007669"/>
    <property type="project" value="TreeGrafter"/>
</dbReference>
<evidence type="ECO:0008006" key="9">
    <source>
        <dbReference type="Google" id="ProtNLM"/>
    </source>
</evidence>